<organism evidence="4 5">
    <name type="scientific">Luteolibacter rhizosphaerae</name>
    <dbReference type="NCBI Taxonomy" id="2989719"/>
    <lineage>
        <taxon>Bacteria</taxon>
        <taxon>Pseudomonadati</taxon>
        <taxon>Verrucomicrobiota</taxon>
        <taxon>Verrucomicrobiia</taxon>
        <taxon>Verrucomicrobiales</taxon>
        <taxon>Verrucomicrobiaceae</taxon>
        <taxon>Luteolibacter</taxon>
    </lineage>
</organism>
<dbReference type="SUPFAM" id="SSF52540">
    <property type="entry name" value="P-loop containing nucleoside triphosphate hydrolases"/>
    <property type="match status" value="1"/>
</dbReference>
<dbReference type="Pfam" id="PF06414">
    <property type="entry name" value="Zeta_toxin"/>
    <property type="match status" value="1"/>
</dbReference>
<dbReference type="Gene3D" id="3.40.50.300">
    <property type="entry name" value="P-loop containing nucleotide triphosphate hydrolases"/>
    <property type="match status" value="1"/>
</dbReference>
<comment type="caution">
    <text evidence="4">The sequence shown here is derived from an EMBL/GenBank/DDBJ whole genome shotgun (WGS) entry which is preliminary data.</text>
</comment>
<dbReference type="EMBL" id="JAPDDR010000011">
    <property type="protein sequence ID" value="MCW1915833.1"/>
    <property type="molecule type" value="Genomic_DNA"/>
</dbReference>
<dbReference type="InterPro" id="IPR027417">
    <property type="entry name" value="P-loop_NTPase"/>
</dbReference>
<dbReference type="PANTHER" id="PTHR39206">
    <property type="entry name" value="SLL8004 PROTEIN"/>
    <property type="match status" value="1"/>
</dbReference>
<evidence type="ECO:0000259" key="3">
    <source>
        <dbReference type="Pfam" id="PF06414"/>
    </source>
</evidence>
<keyword evidence="5" id="KW-1185">Reference proteome</keyword>
<evidence type="ECO:0000313" key="5">
    <source>
        <dbReference type="Proteomes" id="UP001165653"/>
    </source>
</evidence>
<feature type="domain" description="Zeta toxin" evidence="3">
    <location>
        <begin position="3"/>
        <end position="135"/>
    </location>
</feature>
<keyword evidence="1" id="KW-0547">Nucleotide-binding</keyword>
<dbReference type="Proteomes" id="UP001165653">
    <property type="component" value="Unassembled WGS sequence"/>
</dbReference>
<dbReference type="RefSeq" id="WP_264515393.1">
    <property type="nucleotide sequence ID" value="NZ_JAPDDR010000011.1"/>
</dbReference>
<name>A0ABT3G7K8_9BACT</name>
<proteinExistence type="predicted"/>
<accession>A0ABT3G7K8</accession>
<dbReference type="PANTHER" id="PTHR39206:SF1">
    <property type="entry name" value="SLL8004 PROTEIN"/>
    <property type="match status" value="1"/>
</dbReference>
<protein>
    <submittedName>
        <fullName evidence="4">Zeta toxin family protein</fullName>
    </submittedName>
</protein>
<evidence type="ECO:0000313" key="4">
    <source>
        <dbReference type="EMBL" id="MCW1915833.1"/>
    </source>
</evidence>
<keyword evidence="2" id="KW-0067">ATP-binding</keyword>
<gene>
    <name evidence="4" type="ORF">OJ996_19760</name>
</gene>
<dbReference type="InterPro" id="IPR010488">
    <property type="entry name" value="Zeta_toxin_domain"/>
</dbReference>
<sequence>MSSPTLYLFGGPNGSGKTTYARAFLTSQFEHPLRFLNADEMARGLSPLSPESVALKAGKLLLREIDECIAAGTSFGLESTLSGSAQVRILQRAKARGYLVELHFFALPSPELSIARIAQRVEKGGHHVPDDDVMRRYPRSLGNLARIYEPLSDHCFRWNNVAVPAALEPAQSRTVDAFSEPATAAARVMASDLLAEQKRWRLPLLTWRGGALSELT</sequence>
<reference evidence="4" key="1">
    <citation type="submission" date="2022-10" db="EMBL/GenBank/DDBJ databases">
        <title>Luteolibacter sp. GHJ8, whole genome shotgun sequencing project.</title>
        <authorList>
            <person name="Zhao G."/>
            <person name="Shen L."/>
        </authorList>
    </citation>
    <scope>NUCLEOTIDE SEQUENCE</scope>
    <source>
        <strain evidence="4">GHJ8</strain>
    </source>
</reference>
<evidence type="ECO:0000256" key="2">
    <source>
        <dbReference type="ARBA" id="ARBA00022840"/>
    </source>
</evidence>
<evidence type="ECO:0000256" key="1">
    <source>
        <dbReference type="ARBA" id="ARBA00022741"/>
    </source>
</evidence>